<dbReference type="Gene3D" id="3.40.50.2300">
    <property type="match status" value="1"/>
</dbReference>
<feature type="modified residue" description="4-aspartylphosphate" evidence="6">
    <location>
        <position position="55"/>
    </location>
</feature>
<keyword evidence="2" id="KW-0902">Two-component regulatory system</keyword>
<feature type="domain" description="Response regulatory" evidence="8">
    <location>
        <begin position="6"/>
        <end position="121"/>
    </location>
</feature>
<keyword evidence="3" id="KW-0805">Transcription regulation</keyword>
<evidence type="ECO:0000256" key="6">
    <source>
        <dbReference type="PROSITE-ProRule" id="PRU00169"/>
    </source>
</evidence>
<dbReference type="PROSITE" id="PS51755">
    <property type="entry name" value="OMPR_PHOB"/>
    <property type="match status" value="1"/>
</dbReference>
<evidence type="ECO:0000256" key="4">
    <source>
        <dbReference type="ARBA" id="ARBA00023125"/>
    </source>
</evidence>
<dbReference type="RefSeq" id="WP_193192073.1">
    <property type="nucleotide sequence ID" value="NZ_JACZFR010000025.1"/>
</dbReference>
<evidence type="ECO:0000256" key="5">
    <source>
        <dbReference type="ARBA" id="ARBA00023163"/>
    </source>
</evidence>
<evidence type="ECO:0000259" key="8">
    <source>
        <dbReference type="PROSITE" id="PS50110"/>
    </source>
</evidence>
<dbReference type="PANTHER" id="PTHR48111:SF22">
    <property type="entry name" value="REGULATOR OF RPOS"/>
    <property type="match status" value="1"/>
</dbReference>
<protein>
    <submittedName>
        <fullName evidence="10">Response regulator transcription factor</fullName>
    </submittedName>
</protein>
<dbReference type="InterPro" id="IPR001789">
    <property type="entry name" value="Sig_transdc_resp-reg_receiver"/>
</dbReference>
<dbReference type="EMBL" id="JBHSVR010000001">
    <property type="protein sequence ID" value="MFC6632577.1"/>
    <property type="molecule type" value="Genomic_DNA"/>
</dbReference>
<feature type="domain" description="OmpR/PhoB-type" evidence="9">
    <location>
        <begin position="129"/>
        <end position="226"/>
    </location>
</feature>
<dbReference type="InterPro" id="IPR001867">
    <property type="entry name" value="OmpR/PhoB-type_DNA-bd"/>
</dbReference>
<evidence type="ECO:0000256" key="3">
    <source>
        <dbReference type="ARBA" id="ARBA00023015"/>
    </source>
</evidence>
<sequence>MTNALHILVVEDQAAIRANIATYLEGRGHVLDFAGDGAQGLALALAQPYDLVVLDLMLPGMDGLSVCRALRARASRHIPVLMLTARDSLADKVEGFGTGADDYLTKPFALEELELRALALARRHLLNTEQVLELGALQVDRQRREVRRDDRSIKLNAIDYRIVEALAEAYPQVMTRSELVWKIWGDEPTESDALRTHIYQIRRVLDKPFDRPLLKTVHGVGFVLEV</sequence>
<name>A0ABW1YII0_9GAMM</name>
<accession>A0ABW1YII0</accession>
<organism evidence="10 11">
    <name type="scientific">Microbulbifer taiwanensis</name>
    <dbReference type="NCBI Taxonomy" id="986746"/>
    <lineage>
        <taxon>Bacteria</taxon>
        <taxon>Pseudomonadati</taxon>
        <taxon>Pseudomonadota</taxon>
        <taxon>Gammaproteobacteria</taxon>
        <taxon>Cellvibrionales</taxon>
        <taxon>Microbulbiferaceae</taxon>
        <taxon>Microbulbifer</taxon>
    </lineage>
</organism>
<dbReference type="SMART" id="SM00862">
    <property type="entry name" value="Trans_reg_C"/>
    <property type="match status" value="1"/>
</dbReference>
<proteinExistence type="predicted"/>
<evidence type="ECO:0000256" key="1">
    <source>
        <dbReference type="ARBA" id="ARBA00022553"/>
    </source>
</evidence>
<evidence type="ECO:0000259" key="9">
    <source>
        <dbReference type="PROSITE" id="PS51755"/>
    </source>
</evidence>
<dbReference type="InterPro" id="IPR011006">
    <property type="entry name" value="CheY-like_superfamily"/>
</dbReference>
<dbReference type="InterPro" id="IPR039420">
    <property type="entry name" value="WalR-like"/>
</dbReference>
<evidence type="ECO:0000313" key="11">
    <source>
        <dbReference type="Proteomes" id="UP001596425"/>
    </source>
</evidence>
<keyword evidence="5" id="KW-0804">Transcription</keyword>
<dbReference type="InterPro" id="IPR036388">
    <property type="entry name" value="WH-like_DNA-bd_sf"/>
</dbReference>
<dbReference type="Pfam" id="PF00486">
    <property type="entry name" value="Trans_reg_C"/>
    <property type="match status" value="1"/>
</dbReference>
<feature type="DNA-binding region" description="OmpR/PhoB-type" evidence="7">
    <location>
        <begin position="129"/>
        <end position="226"/>
    </location>
</feature>
<gene>
    <name evidence="10" type="ORF">ACFQBM_04755</name>
</gene>
<dbReference type="PROSITE" id="PS50110">
    <property type="entry name" value="RESPONSE_REGULATORY"/>
    <property type="match status" value="1"/>
</dbReference>
<reference evidence="11" key="1">
    <citation type="journal article" date="2019" name="Int. J. Syst. Evol. Microbiol.">
        <title>The Global Catalogue of Microorganisms (GCM) 10K type strain sequencing project: providing services to taxonomists for standard genome sequencing and annotation.</title>
        <authorList>
            <consortium name="The Broad Institute Genomics Platform"/>
            <consortium name="The Broad Institute Genome Sequencing Center for Infectious Disease"/>
            <person name="Wu L."/>
            <person name="Ma J."/>
        </authorList>
    </citation>
    <scope>NUCLEOTIDE SEQUENCE [LARGE SCALE GENOMIC DNA]</scope>
    <source>
        <strain evidence="11">CGMCC 1.13718</strain>
    </source>
</reference>
<evidence type="ECO:0000313" key="10">
    <source>
        <dbReference type="EMBL" id="MFC6632577.1"/>
    </source>
</evidence>
<dbReference type="Proteomes" id="UP001596425">
    <property type="component" value="Unassembled WGS sequence"/>
</dbReference>
<evidence type="ECO:0000256" key="2">
    <source>
        <dbReference type="ARBA" id="ARBA00023012"/>
    </source>
</evidence>
<evidence type="ECO:0000256" key="7">
    <source>
        <dbReference type="PROSITE-ProRule" id="PRU01091"/>
    </source>
</evidence>
<dbReference type="SUPFAM" id="SSF52172">
    <property type="entry name" value="CheY-like"/>
    <property type="match status" value="1"/>
</dbReference>
<dbReference type="Gene3D" id="1.10.10.10">
    <property type="entry name" value="Winged helix-like DNA-binding domain superfamily/Winged helix DNA-binding domain"/>
    <property type="match status" value="1"/>
</dbReference>
<dbReference type="CDD" id="cd00383">
    <property type="entry name" value="trans_reg_C"/>
    <property type="match status" value="1"/>
</dbReference>
<keyword evidence="4 7" id="KW-0238">DNA-binding</keyword>
<keyword evidence="1 6" id="KW-0597">Phosphoprotein</keyword>
<comment type="caution">
    <text evidence="10">The sequence shown here is derived from an EMBL/GenBank/DDBJ whole genome shotgun (WGS) entry which is preliminary data.</text>
</comment>
<dbReference type="SMART" id="SM00448">
    <property type="entry name" value="REC"/>
    <property type="match status" value="1"/>
</dbReference>
<dbReference type="PANTHER" id="PTHR48111">
    <property type="entry name" value="REGULATOR OF RPOS"/>
    <property type="match status" value="1"/>
</dbReference>
<keyword evidence="11" id="KW-1185">Reference proteome</keyword>
<dbReference type="CDD" id="cd17574">
    <property type="entry name" value="REC_OmpR"/>
    <property type="match status" value="1"/>
</dbReference>
<dbReference type="Pfam" id="PF00072">
    <property type="entry name" value="Response_reg"/>
    <property type="match status" value="1"/>
</dbReference>